<name>A0A431ULZ3_STEMA</name>
<sequence length="90" mass="9877">MKQQQKTPPRPLPACPSGHPARYILDGRRLEARGDHFIECRCSRTAKCPTFDLAWAHWHKQHGLQAVVPSAPAAGSNVVQLGLRWAGGDA</sequence>
<reference evidence="1 2" key="1">
    <citation type="submission" date="2018-12" db="EMBL/GenBank/DDBJ databases">
        <authorList>
            <person name="Kartti S."/>
            <person name="Manni A."/>
            <person name="Chemao El Fihri M.W."/>
            <person name="Laamarti M."/>
            <person name="Temsamani L."/>
            <person name="El Jamali J.E."/>
            <person name="Ouadghiri M."/>
            <person name="Ibrahimi A."/>
            <person name="Filati-Maltouf A."/>
        </authorList>
    </citation>
    <scope>NUCLEOTIDE SEQUENCE [LARGE SCALE GENOMIC DNA]</scope>
    <source>
        <strain evidence="1 2">MDMC339</strain>
    </source>
</reference>
<comment type="caution">
    <text evidence="1">The sequence shown here is derived from an EMBL/GenBank/DDBJ whole genome shotgun (WGS) entry which is preliminary data.</text>
</comment>
<gene>
    <name evidence="1" type="ORF">EKL94_05240</name>
</gene>
<dbReference type="Proteomes" id="UP000271705">
    <property type="component" value="Unassembled WGS sequence"/>
</dbReference>
<dbReference type="EMBL" id="RXLZ01000010">
    <property type="protein sequence ID" value="RTQ90915.1"/>
    <property type="molecule type" value="Genomic_DNA"/>
</dbReference>
<dbReference type="AlphaFoldDB" id="A0A431ULZ3"/>
<evidence type="ECO:0000313" key="2">
    <source>
        <dbReference type="Proteomes" id="UP000271705"/>
    </source>
</evidence>
<organism evidence="1 2">
    <name type="scientific">Stenotrophomonas maltophilia</name>
    <name type="common">Pseudomonas maltophilia</name>
    <name type="synonym">Xanthomonas maltophilia</name>
    <dbReference type="NCBI Taxonomy" id="40324"/>
    <lineage>
        <taxon>Bacteria</taxon>
        <taxon>Pseudomonadati</taxon>
        <taxon>Pseudomonadota</taxon>
        <taxon>Gammaproteobacteria</taxon>
        <taxon>Lysobacterales</taxon>
        <taxon>Lysobacteraceae</taxon>
        <taxon>Stenotrophomonas</taxon>
        <taxon>Stenotrophomonas maltophilia group</taxon>
    </lineage>
</organism>
<protein>
    <submittedName>
        <fullName evidence="1">Uncharacterized protein</fullName>
    </submittedName>
</protein>
<proteinExistence type="predicted"/>
<accession>A0A431ULZ3</accession>
<evidence type="ECO:0000313" key="1">
    <source>
        <dbReference type="EMBL" id="RTQ90915.1"/>
    </source>
</evidence>